<feature type="domain" description="HTH cro/C1-type" evidence="2">
    <location>
        <begin position="6"/>
        <end position="60"/>
    </location>
</feature>
<dbReference type="STRING" id="1232683.ADIMK_2478"/>
<dbReference type="eggNOG" id="COG1396">
    <property type="taxonomic scope" value="Bacteria"/>
</dbReference>
<evidence type="ECO:0000313" key="4">
    <source>
        <dbReference type="Proteomes" id="UP000028252"/>
    </source>
</evidence>
<dbReference type="GO" id="GO:0003677">
    <property type="term" value="F:DNA binding"/>
    <property type="evidence" value="ECO:0007669"/>
    <property type="project" value="InterPro"/>
</dbReference>
<dbReference type="InterPro" id="IPR010359">
    <property type="entry name" value="IrrE_HExxH"/>
</dbReference>
<dbReference type="SMART" id="SM00530">
    <property type="entry name" value="HTH_XRE"/>
    <property type="match status" value="1"/>
</dbReference>
<dbReference type="AlphaFoldDB" id="A0A081FXT0"/>
<accession>A0A081FXT0</accession>
<dbReference type="PROSITE" id="PS50943">
    <property type="entry name" value="HTH_CROC1"/>
    <property type="match status" value="1"/>
</dbReference>
<dbReference type="Gene3D" id="1.10.260.40">
    <property type="entry name" value="lambda repressor-like DNA-binding domains"/>
    <property type="match status" value="1"/>
</dbReference>
<dbReference type="CDD" id="cd00093">
    <property type="entry name" value="HTH_XRE"/>
    <property type="match status" value="1"/>
</dbReference>
<dbReference type="InterPro" id="IPR001387">
    <property type="entry name" value="Cro/C1-type_HTH"/>
</dbReference>
<evidence type="ECO:0000256" key="1">
    <source>
        <dbReference type="ARBA" id="ARBA00007227"/>
    </source>
</evidence>
<dbReference type="OrthoDB" id="9794834at2"/>
<dbReference type="Gene3D" id="1.10.10.2910">
    <property type="match status" value="1"/>
</dbReference>
<evidence type="ECO:0000313" key="3">
    <source>
        <dbReference type="EMBL" id="KEA63335.1"/>
    </source>
</evidence>
<dbReference type="PATRIC" id="fig|1232683.4.peg.2431"/>
<dbReference type="SMR" id="A0A081FXT0"/>
<reference evidence="3 4" key="1">
    <citation type="submission" date="2014-04" db="EMBL/GenBank/DDBJ databases">
        <title>Marinobacterium kochiensis sp. nov., isolated from sediment sample collected from Kochi backwaters in Kerala, India.</title>
        <authorList>
            <person name="Singh A."/>
            <person name="Pinnaka A.K."/>
        </authorList>
    </citation>
    <scope>NUCLEOTIDE SEQUENCE [LARGE SCALE GENOMIC DNA]</scope>
    <source>
        <strain evidence="3 4">AK27</strain>
    </source>
</reference>
<dbReference type="Pfam" id="PF06114">
    <property type="entry name" value="Peptidase_M78"/>
    <property type="match status" value="1"/>
</dbReference>
<name>A0A081FXT0_9GAMM</name>
<proteinExistence type="inferred from homology"/>
<protein>
    <submittedName>
        <fullName evidence="3">Transcriptional regulator, XRE family</fullName>
    </submittedName>
</protein>
<organism evidence="3 4">
    <name type="scientific">Marinobacterium lacunae</name>
    <dbReference type="NCBI Taxonomy" id="1232683"/>
    <lineage>
        <taxon>Bacteria</taxon>
        <taxon>Pseudomonadati</taxon>
        <taxon>Pseudomonadota</taxon>
        <taxon>Gammaproteobacteria</taxon>
        <taxon>Oceanospirillales</taxon>
        <taxon>Oceanospirillaceae</taxon>
        <taxon>Marinobacterium</taxon>
    </lineage>
</organism>
<gene>
    <name evidence="3" type="ORF">ADIMK_2478</name>
</gene>
<dbReference type="eggNOG" id="COG2856">
    <property type="taxonomic scope" value="Bacteria"/>
</dbReference>
<dbReference type="RefSeq" id="WP_036188605.1">
    <property type="nucleotide sequence ID" value="NZ_JMQN01000039.1"/>
</dbReference>
<sequence length="350" mass="39176">MIGERIKRARAAAGLSMQALGEQVGISANMVKKYEHDQSMPSSGVLLKLATALSVRTEYFFRPAQVTLGEVEYRKKASASAKLLKKIESDVVDQAERWLSLKNVWPNFPIASFNYQPDVPVVSTLDAVEQVAAKVRTDWQLGMNPLPDLIDLLESKGILVIVSNVPQADKFDGLQAKISGQPIVVVSSHWPGCRQRFTLAHELGHLVLHGLLDESLDEEMACNRFASAFLLPEVGLFQHLGERRSNVDPKELYFLKHEYGLSMAACLYRSADLGVITEEKKRQIFIQFSKNGWRKQEPGNPYPQEQTLLFEQLVYRALAEGIVSESKAAELLQMSVMALHKQRQMLAEAV</sequence>
<dbReference type="Proteomes" id="UP000028252">
    <property type="component" value="Unassembled WGS sequence"/>
</dbReference>
<dbReference type="Pfam" id="PF01381">
    <property type="entry name" value="HTH_3"/>
    <property type="match status" value="1"/>
</dbReference>
<dbReference type="EMBL" id="JMQN01000039">
    <property type="protein sequence ID" value="KEA63335.1"/>
    <property type="molecule type" value="Genomic_DNA"/>
</dbReference>
<dbReference type="InterPro" id="IPR052345">
    <property type="entry name" value="Rad_response_metalloprotease"/>
</dbReference>
<dbReference type="PANTHER" id="PTHR43236">
    <property type="entry name" value="ANTITOXIN HIGA1"/>
    <property type="match status" value="1"/>
</dbReference>
<evidence type="ECO:0000259" key="2">
    <source>
        <dbReference type="PROSITE" id="PS50943"/>
    </source>
</evidence>
<comment type="similarity">
    <text evidence="1">Belongs to the short-chain fatty acyl-CoA assimilation regulator (ScfR) family.</text>
</comment>
<dbReference type="InterPro" id="IPR010982">
    <property type="entry name" value="Lambda_DNA-bd_dom_sf"/>
</dbReference>
<dbReference type="SUPFAM" id="SSF47413">
    <property type="entry name" value="lambda repressor-like DNA-binding domains"/>
    <property type="match status" value="1"/>
</dbReference>
<keyword evidence="4" id="KW-1185">Reference proteome</keyword>
<dbReference type="PANTHER" id="PTHR43236:SF1">
    <property type="entry name" value="BLL7220 PROTEIN"/>
    <property type="match status" value="1"/>
</dbReference>
<comment type="caution">
    <text evidence="3">The sequence shown here is derived from an EMBL/GenBank/DDBJ whole genome shotgun (WGS) entry which is preliminary data.</text>
</comment>